<protein>
    <submittedName>
        <fullName evidence="2">RCG24066</fullName>
    </submittedName>
</protein>
<gene>
    <name evidence="2" type="ORF">rCG_24066</name>
</gene>
<dbReference type="Proteomes" id="UP000234681">
    <property type="component" value="Chromosome 13"/>
</dbReference>
<dbReference type="EMBL" id="CH474000">
    <property type="protein sequence ID" value="EDL91733.1"/>
    <property type="molecule type" value="Genomic_DNA"/>
</dbReference>
<feature type="region of interest" description="Disordered" evidence="1">
    <location>
        <begin position="1"/>
        <end position="58"/>
    </location>
</feature>
<dbReference type="AlphaFoldDB" id="A6JST5"/>
<sequence>MEWDMLPKRSTGTPRDSTSSVNEAHKKGQQEGAGAGSIKKPRRSTTLSPNLKPNFRLS</sequence>
<accession>A6JST5</accession>
<evidence type="ECO:0000313" key="2">
    <source>
        <dbReference type="EMBL" id="EDL91733.1"/>
    </source>
</evidence>
<organism evidence="2 3">
    <name type="scientific">Rattus norvegicus</name>
    <name type="common">Rat</name>
    <dbReference type="NCBI Taxonomy" id="10116"/>
    <lineage>
        <taxon>Eukaryota</taxon>
        <taxon>Metazoa</taxon>
        <taxon>Chordata</taxon>
        <taxon>Craniata</taxon>
        <taxon>Vertebrata</taxon>
        <taxon>Euteleostomi</taxon>
        <taxon>Mammalia</taxon>
        <taxon>Eutheria</taxon>
        <taxon>Euarchontoglires</taxon>
        <taxon>Glires</taxon>
        <taxon>Rodentia</taxon>
        <taxon>Myomorpha</taxon>
        <taxon>Muroidea</taxon>
        <taxon>Muridae</taxon>
        <taxon>Murinae</taxon>
        <taxon>Rattus</taxon>
    </lineage>
</organism>
<name>A6JST5_RAT</name>
<feature type="compositionally biased region" description="Polar residues" evidence="1">
    <location>
        <begin position="10"/>
        <end position="22"/>
    </location>
</feature>
<feature type="compositionally biased region" description="Polar residues" evidence="1">
    <location>
        <begin position="44"/>
        <end position="58"/>
    </location>
</feature>
<reference evidence="3" key="1">
    <citation type="submission" date="2005-09" db="EMBL/GenBank/DDBJ databases">
        <authorList>
            <person name="Mural R.J."/>
            <person name="Li P.W."/>
            <person name="Adams M.D."/>
            <person name="Amanatides P.G."/>
            <person name="Baden-Tillson H."/>
            <person name="Barnstead M."/>
            <person name="Chin S.H."/>
            <person name="Dew I."/>
            <person name="Evans C.A."/>
            <person name="Ferriera S."/>
            <person name="Flanigan M."/>
            <person name="Fosler C."/>
            <person name="Glodek A."/>
            <person name="Gu Z."/>
            <person name="Holt R.A."/>
            <person name="Jennings D."/>
            <person name="Kraft C.L."/>
            <person name="Lu F."/>
            <person name="Nguyen T."/>
            <person name="Nusskern D.R."/>
            <person name="Pfannkoch C.M."/>
            <person name="Sitter C."/>
            <person name="Sutton G.G."/>
            <person name="Venter J.C."/>
            <person name="Wang Z."/>
            <person name="Woodage T."/>
            <person name="Zheng X.H."/>
            <person name="Zhong F."/>
        </authorList>
    </citation>
    <scope>NUCLEOTIDE SEQUENCE [LARGE SCALE GENOMIC DNA]</scope>
    <source>
        <strain>BN</strain>
        <strain evidence="3">Sprague-Dawley</strain>
    </source>
</reference>
<evidence type="ECO:0000256" key="1">
    <source>
        <dbReference type="SAM" id="MobiDB-lite"/>
    </source>
</evidence>
<evidence type="ECO:0000313" key="3">
    <source>
        <dbReference type="Proteomes" id="UP000234681"/>
    </source>
</evidence>
<feature type="non-terminal residue" evidence="2">
    <location>
        <position position="58"/>
    </location>
</feature>
<proteinExistence type="predicted"/>